<dbReference type="GO" id="GO:0042026">
    <property type="term" value="P:protein refolding"/>
    <property type="evidence" value="ECO:0007669"/>
    <property type="project" value="EnsemblFungi"/>
</dbReference>
<feature type="domain" description="Cns1/TTC4 wheel" evidence="6">
    <location>
        <begin position="250"/>
        <end position="365"/>
    </location>
</feature>
<comment type="similarity">
    <text evidence="3">Belongs to the TTC4 family.</text>
</comment>
<dbReference type="SUPFAM" id="SSF48452">
    <property type="entry name" value="TPR-like"/>
    <property type="match status" value="1"/>
</dbReference>
<dbReference type="PANTHER" id="PTHR46035:SF1">
    <property type="entry name" value="TETRATRICOPEPTIDE REPEAT PROTEIN 4"/>
    <property type="match status" value="1"/>
</dbReference>
<sequence>MHQKPKRYVPGPGEPALPPQLSEFQNKTTDEVLDELNRMPFFMKTLDDTDGEGGQNNELEALKALAYEGEPHEVAENFKNQGNDLYKVKRYREAREMYTKGVEIDCNDSKINESLYSNRAACELELKNFRRCIDDCKSALTFNSKNIKCYYRVARAFYSLERHDDAKQAVNFGLQIEPENAGLKALSEKITKRVEEIAVYETRKLKEEKERERLSTILEASLILRNFKNVETTSRPEFLDEAKLHLEDGNDVQSQLIFPAMVFYPTSDEFDFVGAVGELSTPDDLLNMLLQRPPEWFEQPNHKDFTAKKLLAFAETESGGLIKIGKKVNFHEVLKMQQPVVPLFDKSLRIYFVPKTLSEDWLATWDKSEAIKKRK</sequence>
<feature type="region of interest" description="Disordered" evidence="5">
    <location>
        <begin position="1"/>
        <end position="24"/>
    </location>
</feature>
<dbReference type="GO" id="GO:0043022">
    <property type="term" value="F:ribosome binding"/>
    <property type="evidence" value="ECO:0007669"/>
    <property type="project" value="EnsemblFungi"/>
</dbReference>
<dbReference type="InterPro" id="IPR044059">
    <property type="entry name" value="Csn1/TTC4_wheel"/>
</dbReference>
<name>A0A1G4J5G2_9SACH</name>
<evidence type="ECO:0000256" key="5">
    <source>
        <dbReference type="SAM" id="MobiDB-lite"/>
    </source>
</evidence>
<keyword evidence="1" id="KW-0677">Repeat</keyword>
<dbReference type="GO" id="GO:0005829">
    <property type="term" value="C:cytosol"/>
    <property type="evidence" value="ECO:0007669"/>
    <property type="project" value="TreeGrafter"/>
</dbReference>
<evidence type="ECO:0000256" key="4">
    <source>
        <dbReference type="PROSITE-ProRule" id="PRU00339"/>
    </source>
</evidence>
<evidence type="ECO:0000256" key="1">
    <source>
        <dbReference type="ARBA" id="ARBA00022737"/>
    </source>
</evidence>
<dbReference type="EMBL" id="LT598454">
    <property type="protein sequence ID" value="SCU85056.1"/>
    <property type="molecule type" value="Genomic_DNA"/>
</dbReference>
<dbReference type="GO" id="GO:0051879">
    <property type="term" value="F:Hsp90 protein binding"/>
    <property type="evidence" value="ECO:0007669"/>
    <property type="project" value="EnsemblFungi"/>
</dbReference>
<dbReference type="PROSITE" id="PS50005">
    <property type="entry name" value="TPR"/>
    <property type="match status" value="1"/>
</dbReference>
<dbReference type="InterPro" id="IPR011990">
    <property type="entry name" value="TPR-like_helical_dom_sf"/>
</dbReference>
<organism evidence="7 8">
    <name type="scientific">Lachancea dasiensis</name>
    <dbReference type="NCBI Taxonomy" id="1072105"/>
    <lineage>
        <taxon>Eukaryota</taxon>
        <taxon>Fungi</taxon>
        <taxon>Dikarya</taxon>
        <taxon>Ascomycota</taxon>
        <taxon>Saccharomycotina</taxon>
        <taxon>Saccharomycetes</taxon>
        <taxon>Saccharomycetales</taxon>
        <taxon>Saccharomycetaceae</taxon>
        <taxon>Lachancea</taxon>
    </lineage>
</organism>
<dbReference type="Gene3D" id="1.25.40.10">
    <property type="entry name" value="Tetratricopeptide repeat domain"/>
    <property type="match status" value="1"/>
</dbReference>
<proteinExistence type="inferred from homology"/>
<dbReference type="InterPro" id="IPR019734">
    <property type="entry name" value="TPR_rpt"/>
</dbReference>
<dbReference type="AlphaFoldDB" id="A0A1G4J5G2"/>
<dbReference type="CDD" id="cd21381">
    <property type="entry name" value="CTWD_TTC4"/>
    <property type="match status" value="1"/>
</dbReference>
<dbReference type="Proteomes" id="UP000190274">
    <property type="component" value="Chromosome D"/>
</dbReference>
<dbReference type="STRING" id="1266660.A0A1G4J5G2"/>
<evidence type="ECO:0000259" key="6">
    <source>
        <dbReference type="Pfam" id="PF18972"/>
    </source>
</evidence>
<evidence type="ECO:0000313" key="8">
    <source>
        <dbReference type="Proteomes" id="UP000190274"/>
    </source>
</evidence>
<evidence type="ECO:0000256" key="2">
    <source>
        <dbReference type="ARBA" id="ARBA00022803"/>
    </source>
</evidence>
<dbReference type="SMART" id="SM00028">
    <property type="entry name" value="TPR"/>
    <property type="match status" value="3"/>
</dbReference>
<protein>
    <submittedName>
        <fullName evidence="7">LADA_0D05446g1_1</fullName>
    </submittedName>
</protein>
<evidence type="ECO:0000313" key="7">
    <source>
        <dbReference type="EMBL" id="SCU85056.1"/>
    </source>
</evidence>
<gene>
    <name evidence="7" type="ORF">LADA_0D05446G</name>
</gene>
<keyword evidence="8" id="KW-1185">Reference proteome</keyword>
<dbReference type="OrthoDB" id="420195at2759"/>
<accession>A0A1G4J5G2</accession>
<keyword evidence="2 4" id="KW-0802">TPR repeat</keyword>
<dbReference type="Pfam" id="PF18972">
    <property type="entry name" value="Wheel"/>
    <property type="match status" value="1"/>
</dbReference>
<dbReference type="GO" id="GO:0030544">
    <property type="term" value="F:Hsp70 protein binding"/>
    <property type="evidence" value="ECO:0007669"/>
    <property type="project" value="EnsemblFungi"/>
</dbReference>
<evidence type="ECO:0000256" key="3">
    <source>
        <dbReference type="ARBA" id="ARBA00023602"/>
    </source>
</evidence>
<dbReference type="PANTHER" id="PTHR46035">
    <property type="entry name" value="TETRATRICOPEPTIDE REPEAT PROTEIN 4"/>
    <property type="match status" value="1"/>
</dbReference>
<dbReference type="GO" id="GO:0005634">
    <property type="term" value="C:nucleus"/>
    <property type="evidence" value="ECO:0007669"/>
    <property type="project" value="TreeGrafter"/>
</dbReference>
<reference evidence="7 8" key="1">
    <citation type="submission" date="2016-03" db="EMBL/GenBank/DDBJ databases">
        <authorList>
            <person name="Devillers H."/>
        </authorList>
    </citation>
    <scope>NUCLEOTIDE SEQUENCE [LARGE SCALE GENOMIC DNA]</scope>
    <source>
        <strain evidence="7">CBS 10888</strain>
    </source>
</reference>
<feature type="repeat" description="TPR" evidence="4">
    <location>
        <begin position="147"/>
        <end position="180"/>
    </location>
</feature>